<feature type="transmembrane region" description="Helical" evidence="9">
    <location>
        <begin position="290"/>
        <end position="312"/>
    </location>
</feature>
<comment type="subcellular location">
    <subcellularLocation>
        <location evidence="1">Membrane</location>
        <topology evidence="1">Multi-pass membrane protein</topology>
    </subcellularLocation>
</comment>
<evidence type="ECO:0000256" key="9">
    <source>
        <dbReference type="SAM" id="Phobius"/>
    </source>
</evidence>
<comment type="caution">
    <text evidence="10">The sequence shown here is derived from an EMBL/GenBank/DDBJ whole genome shotgun (WGS) entry which is preliminary data.</text>
</comment>
<evidence type="ECO:0000256" key="2">
    <source>
        <dbReference type="ARBA" id="ARBA00008974"/>
    </source>
</evidence>
<feature type="transmembrane region" description="Helical" evidence="9">
    <location>
        <begin position="46"/>
        <end position="66"/>
    </location>
</feature>
<evidence type="ECO:0000256" key="4">
    <source>
        <dbReference type="ARBA" id="ARBA00022692"/>
    </source>
</evidence>
<feature type="transmembrane region" description="Helical" evidence="9">
    <location>
        <begin position="181"/>
        <end position="198"/>
    </location>
</feature>
<dbReference type="InterPro" id="IPR001248">
    <property type="entry name" value="Pur-cyt_permease"/>
</dbReference>
<feature type="region of interest" description="Disordered" evidence="8">
    <location>
        <begin position="1"/>
        <end position="22"/>
    </location>
</feature>
<dbReference type="AlphaFoldDB" id="A0A252A245"/>
<keyword evidence="3 7" id="KW-0813">Transport</keyword>
<evidence type="ECO:0000256" key="5">
    <source>
        <dbReference type="ARBA" id="ARBA00022989"/>
    </source>
</evidence>
<feature type="transmembrane region" description="Helical" evidence="9">
    <location>
        <begin position="333"/>
        <end position="353"/>
    </location>
</feature>
<evidence type="ECO:0000313" key="10">
    <source>
        <dbReference type="EMBL" id="OUI81890.1"/>
    </source>
</evidence>
<accession>A0A252A245</accession>
<dbReference type="RefSeq" id="WP_086552236.1">
    <property type="nucleotide sequence ID" value="NZ_JOMO01000021.1"/>
</dbReference>
<evidence type="ECO:0000256" key="1">
    <source>
        <dbReference type="ARBA" id="ARBA00004141"/>
    </source>
</evidence>
<dbReference type="Gene3D" id="1.10.4160.10">
    <property type="entry name" value="Hydantoin permease"/>
    <property type="match status" value="1"/>
</dbReference>
<evidence type="ECO:0000256" key="7">
    <source>
        <dbReference type="PIRNR" id="PIRNR002744"/>
    </source>
</evidence>
<dbReference type="GO" id="GO:0022857">
    <property type="term" value="F:transmembrane transporter activity"/>
    <property type="evidence" value="ECO:0007669"/>
    <property type="project" value="InterPro"/>
</dbReference>
<dbReference type="InterPro" id="IPR026030">
    <property type="entry name" value="Pur-cyt_permease_Fcy2/21/22"/>
</dbReference>
<feature type="transmembrane region" description="Helical" evidence="9">
    <location>
        <begin position="359"/>
        <end position="380"/>
    </location>
</feature>
<evidence type="ECO:0000313" key="11">
    <source>
        <dbReference type="Proteomes" id="UP000194639"/>
    </source>
</evidence>
<evidence type="ECO:0000256" key="6">
    <source>
        <dbReference type="ARBA" id="ARBA00023136"/>
    </source>
</evidence>
<proteinExistence type="inferred from homology"/>
<dbReference type="PANTHER" id="PTHR31806:SF1">
    <property type="entry name" value="PURINE-CYTOSINE PERMEASE FCY2-RELATED"/>
    <property type="match status" value="1"/>
</dbReference>
<dbReference type="PANTHER" id="PTHR31806">
    <property type="entry name" value="PURINE-CYTOSINE PERMEASE FCY2-RELATED"/>
    <property type="match status" value="1"/>
</dbReference>
<protein>
    <submittedName>
        <fullName evidence="10">Cytochrome C oxidase subunit I</fullName>
    </submittedName>
</protein>
<dbReference type="Proteomes" id="UP000194639">
    <property type="component" value="Unassembled WGS sequence"/>
</dbReference>
<organism evidence="10 11">
    <name type="scientific">Acetobacter orientalis</name>
    <dbReference type="NCBI Taxonomy" id="146474"/>
    <lineage>
        <taxon>Bacteria</taxon>
        <taxon>Pseudomonadati</taxon>
        <taxon>Pseudomonadota</taxon>
        <taxon>Alphaproteobacteria</taxon>
        <taxon>Acetobacterales</taxon>
        <taxon>Acetobacteraceae</taxon>
        <taxon>Acetobacter</taxon>
    </lineage>
</organism>
<dbReference type="Pfam" id="PF02133">
    <property type="entry name" value="Transp_cyt_pur"/>
    <property type="match status" value="1"/>
</dbReference>
<feature type="transmembrane region" description="Helical" evidence="9">
    <location>
        <begin position="210"/>
        <end position="229"/>
    </location>
</feature>
<sequence>MSHPPSPATAKPAGRLMEELSSASVREPVPDALKTMRLDRVFWSHFSPNLGPGGWVTGALLISMGLDFRTGVLAVLVGNLIGALPVAFAAAIGPATGLTQMEASRRALGRLGVRPPAFLNWVYCVGWDAVNNVPAATALVALLLMAGVSTPFWLALGVLACLQMVASIYGHHVVQLLQKYLGGLLLVTFLLMGVILAFQGVTPVHTHHPVSWQTFLLATGVLVSFNLSWASYSSDYTRYLPANTSPTKVVGLALAGLLGSAIPFQILGLLTAVSVAEPSPTAVIASLQNAMGPVGAVALAAIALSSITGNAFNDNTASYSLISAGLNVPRIAAAILTASLGYVLAVAGAGRYTTLYTDYLMVTMYWIAPWVGIVLADWYCGDHKVHAAPPGWTYGATIFAVTSVLTIALFSTSSVYTGPVARWLNGADIGYYVGFLVAAGWYVLGMRTRASS</sequence>
<keyword evidence="6 7" id="KW-0472">Membrane</keyword>
<reference evidence="10 11" key="1">
    <citation type="submission" date="2014-06" db="EMBL/GenBank/DDBJ databases">
        <authorList>
            <person name="Ju J."/>
            <person name="Zhang J."/>
        </authorList>
    </citation>
    <scope>NUCLEOTIDE SEQUENCE [LARGE SCALE GENOMIC DNA]</scope>
    <source>
        <strain evidence="10">DmW_045</strain>
    </source>
</reference>
<keyword evidence="5 9" id="KW-1133">Transmembrane helix</keyword>
<feature type="transmembrane region" description="Helical" evidence="9">
    <location>
        <begin position="249"/>
        <end position="270"/>
    </location>
</feature>
<keyword evidence="4 9" id="KW-0812">Transmembrane</keyword>
<comment type="similarity">
    <text evidence="2 7">Belongs to the purine-cytosine permease (2.A.39) family.</text>
</comment>
<feature type="transmembrane region" description="Helical" evidence="9">
    <location>
        <begin position="392"/>
        <end position="417"/>
    </location>
</feature>
<feature type="transmembrane region" description="Helical" evidence="9">
    <location>
        <begin position="429"/>
        <end position="446"/>
    </location>
</feature>
<evidence type="ECO:0000256" key="3">
    <source>
        <dbReference type="ARBA" id="ARBA00022448"/>
    </source>
</evidence>
<feature type="transmembrane region" description="Helical" evidence="9">
    <location>
        <begin position="72"/>
        <end position="97"/>
    </location>
</feature>
<gene>
    <name evidence="10" type="ORF">HK12_04195</name>
</gene>
<dbReference type="EMBL" id="JOMO01000021">
    <property type="protein sequence ID" value="OUI81890.1"/>
    <property type="molecule type" value="Genomic_DNA"/>
</dbReference>
<dbReference type="GO" id="GO:0005886">
    <property type="term" value="C:plasma membrane"/>
    <property type="evidence" value="ECO:0007669"/>
    <property type="project" value="TreeGrafter"/>
</dbReference>
<evidence type="ECO:0000256" key="8">
    <source>
        <dbReference type="SAM" id="MobiDB-lite"/>
    </source>
</evidence>
<name>A0A252A245_9PROT</name>
<dbReference type="PIRSF" id="PIRSF002744">
    <property type="entry name" value="Pur-cyt_permease"/>
    <property type="match status" value="1"/>
</dbReference>